<organism evidence="2 3">
    <name type="scientific">Cuscuta campestris</name>
    <dbReference type="NCBI Taxonomy" id="132261"/>
    <lineage>
        <taxon>Eukaryota</taxon>
        <taxon>Viridiplantae</taxon>
        <taxon>Streptophyta</taxon>
        <taxon>Embryophyta</taxon>
        <taxon>Tracheophyta</taxon>
        <taxon>Spermatophyta</taxon>
        <taxon>Magnoliopsida</taxon>
        <taxon>eudicotyledons</taxon>
        <taxon>Gunneridae</taxon>
        <taxon>Pentapetalae</taxon>
        <taxon>asterids</taxon>
        <taxon>lamiids</taxon>
        <taxon>Solanales</taxon>
        <taxon>Convolvulaceae</taxon>
        <taxon>Cuscuteae</taxon>
        <taxon>Cuscuta</taxon>
        <taxon>Cuscuta subgen. Grammica</taxon>
        <taxon>Cuscuta sect. Cleistogrammica</taxon>
    </lineage>
</organism>
<proteinExistence type="predicted"/>
<dbReference type="OrthoDB" id="66620at2759"/>
<reference evidence="2 3" key="1">
    <citation type="submission" date="2018-04" db="EMBL/GenBank/DDBJ databases">
        <authorList>
            <person name="Vogel A."/>
        </authorList>
    </citation>
    <scope>NUCLEOTIDE SEQUENCE [LARGE SCALE GENOMIC DNA]</scope>
</reference>
<evidence type="ECO:0000256" key="1">
    <source>
        <dbReference type="SAM" id="SignalP"/>
    </source>
</evidence>
<name>A0A484LY58_9ASTE</name>
<evidence type="ECO:0000313" key="3">
    <source>
        <dbReference type="Proteomes" id="UP000595140"/>
    </source>
</evidence>
<feature type="signal peptide" evidence="1">
    <location>
        <begin position="1"/>
        <end position="38"/>
    </location>
</feature>
<keyword evidence="1" id="KW-0732">Signal</keyword>
<sequence>MRTPKEGSLSDHDIPSPRSFISILIFLLISPAAPVAHGGPDTGNPAAVQLFAQAVYNKFKNFNSLFDDSVAKQMRYCVNNVDADWKAAFDFSKDTEFLSNCVKQTKGDIMQRLCTASEIKFYASSIVLGTLENMGSSSSNYVKPNKNCNLTSWASGCEPGWACSVGKDVQVDLKTPKEMPDRTLECQPCCEGFFCPHGLTCMIPCPLGSYCPVATLNKTTGVCDPKRADDWTKKICRYPIAEEDRRQADAGGGGLTVQLSAAYWRDKSYMRWSRCVG</sequence>
<dbReference type="Proteomes" id="UP000595140">
    <property type="component" value="Unassembled WGS sequence"/>
</dbReference>
<feature type="chain" id="PRO_5019813084" evidence="1">
    <location>
        <begin position="39"/>
        <end position="277"/>
    </location>
</feature>
<accession>A0A484LY58</accession>
<evidence type="ECO:0000313" key="2">
    <source>
        <dbReference type="EMBL" id="VFQ81502.1"/>
    </source>
</evidence>
<dbReference type="EMBL" id="OOIL02002240">
    <property type="protein sequence ID" value="VFQ81502.1"/>
    <property type="molecule type" value="Genomic_DNA"/>
</dbReference>
<protein>
    <submittedName>
        <fullName evidence="2">Uncharacterized protein</fullName>
    </submittedName>
</protein>
<dbReference type="AlphaFoldDB" id="A0A484LY58"/>
<gene>
    <name evidence="2" type="ORF">CCAM_LOCUS23278</name>
</gene>
<keyword evidence="3" id="KW-1185">Reference proteome</keyword>